<dbReference type="STRING" id="391625.PPSIR1_17485"/>
<keyword evidence="1" id="KW-0472">Membrane</keyword>
<reference evidence="2 3" key="1">
    <citation type="submission" date="2007-06" db="EMBL/GenBank/DDBJ databases">
        <authorList>
            <person name="Shimkets L."/>
            <person name="Ferriera S."/>
            <person name="Johnson J."/>
            <person name="Kravitz S."/>
            <person name="Beeson K."/>
            <person name="Sutton G."/>
            <person name="Rogers Y.-H."/>
            <person name="Friedman R."/>
            <person name="Frazier M."/>
            <person name="Venter J.C."/>
        </authorList>
    </citation>
    <scope>NUCLEOTIDE SEQUENCE [LARGE SCALE GENOMIC DNA]</scope>
    <source>
        <strain evidence="2 3">SIR-1</strain>
    </source>
</reference>
<accession>A6GA62</accession>
<dbReference type="OrthoDB" id="345818at2"/>
<comment type="caution">
    <text evidence="2">The sequence shown here is derived from an EMBL/GenBank/DDBJ whole genome shotgun (WGS) entry which is preliminary data.</text>
</comment>
<feature type="transmembrane region" description="Helical" evidence="1">
    <location>
        <begin position="6"/>
        <end position="25"/>
    </location>
</feature>
<gene>
    <name evidence="2" type="ORF">PPSIR1_17485</name>
</gene>
<keyword evidence="3" id="KW-1185">Reference proteome</keyword>
<protein>
    <recommendedName>
        <fullName evidence="4">Integral membrane protein</fullName>
    </recommendedName>
</protein>
<evidence type="ECO:0000313" key="2">
    <source>
        <dbReference type="EMBL" id="EDM77275.1"/>
    </source>
</evidence>
<feature type="transmembrane region" description="Helical" evidence="1">
    <location>
        <begin position="120"/>
        <end position="144"/>
    </location>
</feature>
<dbReference type="AlphaFoldDB" id="A6GA62"/>
<dbReference type="EMBL" id="ABCS01000049">
    <property type="protein sequence ID" value="EDM77275.1"/>
    <property type="molecule type" value="Genomic_DNA"/>
</dbReference>
<keyword evidence="1" id="KW-1133">Transmembrane helix</keyword>
<evidence type="ECO:0008006" key="4">
    <source>
        <dbReference type="Google" id="ProtNLM"/>
    </source>
</evidence>
<organism evidence="2 3">
    <name type="scientific">Plesiocystis pacifica SIR-1</name>
    <dbReference type="NCBI Taxonomy" id="391625"/>
    <lineage>
        <taxon>Bacteria</taxon>
        <taxon>Pseudomonadati</taxon>
        <taxon>Myxococcota</taxon>
        <taxon>Polyangia</taxon>
        <taxon>Nannocystales</taxon>
        <taxon>Nannocystaceae</taxon>
        <taxon>Plesiocystis</taxon>
    </lineage>
</organism>
<name>A6GA62_9BACT</name>
<proteinExistence type="predicted"/>
<dbReference type="RefSeq" id="WP_006973604.1">
    <property type="nucleotide sequence ID" value="NZ_ABCS01000049.1"/>
</dbReference>
<dbReference type="eggNOG" id="ENOG5032UCF">
    <property type="taxonomic scope" value="Bacteria"/>
</dbReference>
<dbReference type="Proteomes" id="UP000005801">
    <property type="component" value="Unassembled WGS sequence"/>
</dbReference>
<evidence type="ECO:0000256" key="1">
    <source>
        <dbReference type="SAM" id="Phobius"/>
    </source>
</evidence>
<keyword evidence="1" id="KW-0812">Transmembrane</keyword>
<feature type="transmembrane region" description="Helical" evidence="1">
    <location>
        <begin position="77"/>
        <end position="99"/>
    </location>
</feature>
<evidence type="ECO:0000313" key="3">
    <source>
        <dbReference type="Proteomes" id="UP000005801"/>
    </source>
</evidence>
<sequence length="151" mass="16152">MESAQVLAIASAMAFFFVGLTTGVWKYAGIRRDAEGKAEAPEYVSVCHRAALLYAFACLLLERMVELSALAPAVELGAAALVVFFFAFAVGTYLIHGWLDDTDNQLRRPHRLGRGVVPPGLVHGSMIALAAGEIGGFLVLAWGVTRTLMQG</sequence>